<evidence type="ECO:0000256" key="2">
    <source>
        <dbReference type="ARBA" id="ARBA00004496"/>
    </source>
</evidence>
<evidence type="ECO:0000256" key="1">
    <source>
        <dbReference type="ARBA" id="ARBA00003518"/>
    </source>
</evidence>
<dbReference type="InterPro" id="IPR004849">
    <property type="entry name" value="6DGDH_YqeC"/>
</dbReference>
<evidence type="ECO:0000313" key="18">
    <source>
        <dbReference type="Proteomes" id="UP000001868"/>
    </source>
</evidence>
<sequence length="729" mass="77345">MSNPLQDLARLGQAIWLDRLDRPLLESGDLARLIAEDAVTGVTTNPAIFQQAFAGDAEDRRIAALLETGDAEPVALYEQLAVADVQLAADLLRPTYDRLGGGDGYVSLEVSPRLAFDVDATINEARRLWRAVDRPNLMIKVPGTSPGLSAVRQLIAEGINVNVTLLFSVDQYLAAVAAHLAGLEDRLQAGGDLQGVHGVASVFVSRIDSRIDAEIDRRLKVCEGDTAAALRRLRGKVAIANARIAYRRHLEVLEQPRWQALAKAGAAPQRLLWGSTGVKDPAYSDVLYVESLIGPGTVDTMPLQTLEAFRDHGQAHSRLLEHPSESYDVLTSADAYGLNVDAACKALLLDGVERFTAAFDGLLQALAEKRRRILGAPQPPPSPAQASAPAGPHLGMVGLGRMGANMVRRLQGHDQACIIYDQDPQRTAILSAEGAPAAESLSHLVQQLSAPRVVWLMLPAGAPTETTIAELAKLLAPGDVIVDGGNGYYRDAIRRGSQLAAKGFRFLDVGVAGGLAGLSRGYSLMIGGEAAVVAELDPVFQALAPGEPPTPESLPPAAGRDPRPARGYVHAGPVGAGHFVKMVHNGIEYGLMQAFAEGFSVLRGRDSDALPESERYAFDLAEIAQAWRRGSIVSSGLLDLAAEVLAQDSALDSYVGAVSDGGEARWLIGAALDQEEPIQVLAAALYARFRSRTPHTFGDKLISALRAAFGGHVEAGDAALSRTARVSAS</sequence>
<reference evidence="17 18" key="1">
    <citation type="journal article" date="2008" name="BMC Genomics">
        <title>Complete genome of Phenylobacterium zucineum - a novel facultative intracellular bacterium isolated from human erythroleukemia cell line K562.</title>
        <authorList>
            <person name="Luo Y."/>
            <person name="Xu X."/>
            <person name="Ding Z."/>
            <person name="Liu Z."/>
            <person name="Zhang B."/>
            <person name="Yan Z."/>
            <person name="Sun J."/>
            <person name="Hu S."/>
            <person name="Hu X."/>
        </authorList>
    </citation>
    <scope>NUCLEOTIDE SEQUENCE [LARGE SCALE GENOMIC DNA]</scope>
    <source>
        <strain evidence="18">HLK1</strain>
        <plasmid evidence="18">Plasmid pHLK1</plasmid>
    </source>
</reference>
<accession>B4RIF1</accession>
<evidence type="ECO:0000259" key="16">
    <source>
        <dbReference type="SMART" id="SM01350"/>
    </source>
</evidence>
<protein>
    <recommendedName>
        <fullName evidence="6 14">Transaldolase</fullName>
        <ecNumber evidence="6 14">2.2.1.2</ecNumber>
    </recommendedName>
</protein>
<dbReference type="UniPathway" id="UPA00115">
    <property type="reaction ID" value="UER00414"/>
</dbReference>
<dbReference type="CDD" id="cd00955">
    <property type="entry name" value="Transaldolase_like"/>
    <property type="match status" value="1"/>
</dbReference>
<dbReference type="GO" id="GO:0019521">
    <property type="term" value="P:D-gluconate metabolic process"/>
    <property type="evidence" value="ECO:0007669"/>
    <property type="project" value="UniProtKB-KW"/>
</dbReference>
<dbReference type="InterPro" id="IPR013785">
    <property type="entry name" value="Aldolase_TIM"/>
</dbReference>
<keyword evidence="7 14" id="KW-0963">Cytoplasm</keyword>
<dbReference type="KEGG" id="pzu:PHZ_p0183"/>
<dbReference type="SUPFAM" id="SSF51569">
    <property type="entry name" value="Aldolase"/>
    <property type="match status" value="1"/>
</dbReference>
<evidence type="ECO:0000256" key="7">
    <source>
        <dbReference type="ARBA" id="ARBA00022490"/>
    </source>
</evidence>
<comment type="pathway">
    <text evidence="3 14">Carbohydrate degradation; pentose phosphate pathway; D-glyceraldehyde 3-phosphate and beta-D-fructose 6-phosphate from D-ribose 5-phosphate and D-xylulose 5-phosphate (non-oxidative stage): step 2/3.</text>
</comment>
<dbReference type="GO" id="GO:0050661">
    <property type="term" value="F:NADP binding"/>
    <property type="evidence" value="ECO:0007669"/>
    <property type="project" value="InterPro"/>
</dbReference>
<evidence type="ECO:0000256" key="5">
    <source>
        <dbReference type="ARBA" id="ARBA00008426"/>
    </source>
</evidence>
<dbReference type="InterPro" id="IPR018225">
    <property type="entry name" value="Transaldolase_AS"/>
</dbReference>
<dbReference type="PRINTS" id="PR00076">
    <property type="entry name" value="6PGDHDRGNASE"/>
</dbReference>
<keyword evidence="9" id="KW-0560">Oxidoreductase</keyword>
<dbReference type="HOGENOM" id="CLU_379856_0_0_5"/>
<dbReference type="NCBIfam" id="NF002881">
    <property type="entry name" value="PRK03343.1"/>
    <property type="match status" value="1"/>
</dbReference>
<comment type="catalytic activity">
    <reaction evidence="13 14">
        <text>D-sedoheptulose 7-phosphate + D-glyceraldehyde 3-phosphate = D-erythrose 4-phosphate + beta-D-fructose 6-phosphate</text>
        <dbReference type="Rhea" id="RHEA:17053"/>
        <dbReference type="ChEBI" id="CHEBI:16897"/>
        <dbReference type="ChEBI" id="CHEBI:57483"/>
        <dbReference type="ChEBI" id="CHEBI:57634"/>
        <dbReference type="ChEBI" id="CHEBI:59776"/>
        <dbReference type="EC" id="2.2.1.2"/>
    </reaction>
</comment>
<dbReference type="PROSITE" id="PS01054">
    <property type="entry name" value="TRANSALDOLASE_1"/>
    <property type="match status" value="1"/>
</dbReference>
<proteinExistence type="inferred from homology"/>
<dbReference type="PANTHER" id="PTHR10683:SF31">
    <property type="entry name" value="TRANSALDOLASE"/>
    <property type="match status" value="1"/>
</dbReference>
<evidence type="ECO:0000256" key="11">
    <source>
        <dbReference type="ARBA" id="ARBA00023126"/>
    </source>
</evidence>
<dbReference type="GO" id="GO:0016054">
    <property type="term" value="P:organic acid catabolic process"/>
    <property type="evidence" value="ECO:0007669"/>
    <property type="project" value="UniProtKB-ARBA"/>
</dbReference>
<evidence type="ECO:0000256" key="8">
    <source>
        <dbReference type="ARBA" id="ARBA00022679"/>
    </source>
</evidence>
<keyword evidence="10" id="KW-0311">Gluconate utilization</keyword>
<dbReference type="PROSITE" id="PS00895">
    <property type="entry name" value="3_HYDROXYISOBUT_DH"/>
    <property type="match status" value="1"/>
</dbReference>
<dbReference type="NCBIfam" id="NF007161">
    <property type="entry name" value="PRK09599.1"/>
    <property type="match status" value="1"/>
</dbReference>
<evidence type="ECO:0000256" key="4">
    <source>
        <dbReference type="ARBA" id="ARBA00008419"/>
    </source>
</evidence>
<dbReference type="NCBIfam" id="TIGR00872">
    <property type="entry name" value="gnd_rel"/>
    <property type="match status" value="1"/>
</dbReference>
<dbReference type="InterPro" id="IPR013328">
    <property type="entry name" value="6PGD_dom2"/>
</dbReference>
<dbReference type="InterPro" id="IPR036291">
    <property type="entry name" value="NAD(P)-bd_dom_sf"/>
</dbReference>
<evidence type="ECO:0000256" key="12">
    <source>
        <dbReference type="ARBA" id="ARBA00023270"/>
    </source>
</evidence>
<keyword evidence="11 14" id="KW-0570">Pentose shunt</keyword>
<comment type="subcellular location">
    <subcellularLocation>
        <location evidence="2 14">Cytoplasm</location>
    </subcellularLocation>
</comment>
<feature type="active site" description="Schiff-base intermediate with substrate" evidence="14">
    <location>
        <position position="140"/>
    </location>
</feature>
<dbReference type="InterPro" id="IPR002204">
    <property type="entry name" value="3-OH-isobutyrate_DH-rel_CS"/>
</dbReference>
<evidence type="ECO:0000256" key="6">
    <source>
        <dbReference type="ARBA" id="ARBA00013151"/>
    </source>
</evidence>
<evidence type="ECO:0000256" key="13">
    <source>
        <dbReference type="ARBA" id="ARBA00048810"/>
    </source>
</evidence>
<geneLocation type="plasmid" evidence="18">
    <name>pHLK1</name>
</geneLocation>
<dbReference type="AlphaFoldDB" id="B4RIF1"/>
<dbReference type="eggNOG" id="COG0176">
    <property type="taxonomic scope" value="Bacteria"/>
</dbReference>
<evidence type="ECO:0000313" key="17">
    <source>
        <dbReference type="EMBL" id="ACG80126.1"/>
    </source>
</evidence>
<dbReference type="Gene3D" id="3.20.20.70">
    <property type="entry name" value="Aldolase class I"/>
    <property type="match status" value="1"/>
</dbReference>
<dbReference type="GO" id="GO:0006098">
    <property type="term" value="P:pentose-phosphate shunt"/>
    <property type="evidence" value="ECO:0007669"/>
    <property type="project" value="UniProtKB-UniRule"/>
</dbReference>
<dbReference type="InterPro" id="IPR006183">
    <property type="entry name" value="Pgluconate_DH"/>
</dbReference>
<dbReference type="SUPFAM" id="SSF48179">
    <property type="entry name" value="6-phosphogluconate dehydrogenase C-terminal domain-like"/>
    <property type="match status" value="1"/>
</dbReference>
<keyword evidence="8 14" id="KW-0808">Transferase</keyword>
<dbReference type="GO" id="GO:0004801">
    <property type="term" value="F:transaldolase activity"/>
    <property type="evidence" value="ECO:0007669"/>
    <property type="project" value="UniProtKB-UniRule"/>
</dbReference>
<dbReference type="InterPro" id="IPR006114">
    <property type="entry name" value="6PGDH_C"/>
</dbReference>
<dbReference type="eggNOG" id="COG1023">
    <property type="taxonomic scope" value="Bacteria"/>
</dbReference>
<name>B4RIF1_PHEZH</name>
<feature type="region of interest" description="Disordered" evidence="15">
    <location>
        <begin position="544"/>
        <end position="566"/>
    </location>
</feature>
<dbReference type="EMBL" id="CP000748">
    <property type="protein sequence ID" value="ACG80126.1"/>
    <property type="molecule type" value="Genomic_DNA"/>
</dbReference>
<evidence type="ECO:0000256" key="10">
    <source>
        <dbReference type="ARBA" id="ARBA00023064"/>
    </source>
</evidence>
<dbReference type="Proteomes" id="UP000001868">
    <property type="component" value="Plasmid pHLK1"/>
</dbReference>
<dbReference type="GO" id="GO:0005737">
    <property type="term" value="C:cytoplasm"/>
    <property type="evidence" value="ECO:0007669"/>
    <property type="project" value="UniProtKB-SubCell"/>
</dbReference>
<dbReference type="EC" id="2.2.1.2" evidence="6 14"/>
<gene>
    <name evidence="14" type="primary">tal</name>
    <name evidence="17" type="ordered locus">PHZ_p0183</name>
</gene>
<dbReference type="HAMAP" id="MF_00493">
    <property type="entry name" value="Transaldolase_2"/>
    <property type="match status" value="1"/>
</dbReference>
<dbReference type="RefSeq" id="WP_012520426.1">
    <property type="nucleotide sequence ID" value="NC_011143.1"/>
</dbReference>
<dbReference type="Gene3D" id="3.40.50.720">
    <property type="entry name" value="NAD(P)-binding Rossmann-like Domain"/>
    <property type="match status" value="1"/>
</dbReference>
<comment type="similarity">
    <text evidence="5 14">Belongs to the transaldolase family. Type 2 subfamily.</text>
</comment>
<dbReference type="InterPro" id="IPR001585">
    <property type="entry name" value="TAL/FSA"/>
</dbReference>
<dbReference type="SMART" id="SM01350">
    <property type="entry name" value="6PGD"/>
    <property type="match status" value="1"/>
</dbReference>
<dbReference type="Pfam" id="PF00393">
    <property type="entry name" value="6PGD"/>
    <property type="match status" value="1"/>
</dbReference>
<dbReference type="InterPro" id="IPR008927">
    <property type="entry name" value="6-PGluconate_DH-like_C_sf"/>
</dbReference>
<keyword evidence="17" id="KW-0614">Plasmid</keyword>
<dbReference type="Pfam" id="PF03446">
    <property type="entry name" value="NAD_binding_2"/>
    <property type="match status" value="1"/>
</dbReference>
<comment type="similarity">
    <text evidence="4">Belongs to the 6-phosphogluconate dehydrogenase family.</text>
</comment>
<organism evidence="17 18">
    <name type="scientific">Phenylobacterium zucineum (strain HLK1)</name>
    <dbReference type="NCBI Taxonomy" id="450851"/>
    <lineage>
        <taxon>Bacteria</taxon>
        <taxon>Pseudomonadati</taxon>
        <taxon>Pseudomonadota</taxon>
        <taxon>Alphaproteobacteria</taxon>
        <taxon>Caulobacterales</taxon>
        <taxon>Caulobacteraceae</taxon>
        <taxon>Phenylobacterium</taxon>
    </lineage>
</organism>
<evidence type="ECO:0000256" key="15">
    <source>
        <dbReference type="SAM" id="MobiDB-lite"/>
    </source>
</evidence>
<keyword evidence="12 14" id="KW-0704">Schiff base</keyword>
<dbReference type="NCBIfam" id="TIGR00876">
    <property type="entry name" value="tal_mycobact"/>
    <property type="match status" value="1"/>
</dbReference>
<dbReference type="Pfam" id="PF00923">
    <property type="entry name" value="TAL_FSA"/>
    <property type="match status" value="1"/>
</dbReference>
<evidence type="ECO:0000256" key="3">
    <source>
        <dbReference type="ARBA" id="ARBA00004857"/>
    </source>
</evidence>
<evidence type="ECO:0000256" key="14">
    <source>
        <dbReference type="HAMAP-Rule" id="MF_00493"/>
    </source>
</evidence>
<dbReference type="GO" id="GO:0004616">
    <property type="term" value="F:phosphogluconate dehydrogenase (decarboxylating) activity"/>
    <property type="evidence" value="ECO:0007669"/>
    <property type="project" value="InterPro"/>
</dbReference>
<feature type="domain" description="6-phosphogluconate dehydrogenase C-terminal" evidence="16">
    <location>
        <begin position="577"/>
        <end position="729"/>
    </location>
</feature>
<dbReference type="Gene3D" id="1.10.1040.10">
    <property type="entry name" value="N-(1-d-carboxylethyl)-l-norvaline Dehydrogenase, domain 2"/>
    <property type="match status" value="1"/>
</dbReference>
<dbReference type="InterPro" id="IPR004732">
    <property type="entry name" value="Transaldolase_2"/>
</dbReference>
<dbReference type="PANTHER" id="PTHR10683">
    <property type="entry name" value="TRANSALDOLASE"/>
    <property type="match status" value="1"/>
</dbReference>
<dbReference type="PROSITE" id="PS00958">
    <property type="entry name" value="TRANSALDOLASE_2"/>
    <property type="match status" value="1"/>
</dbReference>
<keyword evidence="18" id="KW-1185">Reference proteome</keyword>
<comment type="function">
    <text evidence="1 14">Transaldolase is important for the balance of metabolites in the pentose-phosphate pathway.</text>
</comment>
<dbReference type="InterPro" id="IPR006115">
    <property type="entry name" value="6PGDH_NADP-bd"/>
</dbReference>
<dbReference type="SUPFAM" id="SSF51735">
    <property type="entry name" value="NAD(P)-binding Rossmann-fold domains"/>
    <property type="match status" value="1"/>
</dbReference>
<evidence type="ECO:0000256" key="9">
    <source>
        <dbReference type="ARBA" id="ARBA00023002"/>
    </source>
</evidence>